<feature type="domain" description="ABC transporter" evidence="4">
    <location>
        <begin position="3"/>
        <end position="205"/>
    </location>
</feature>
<dbReference type="SUPFAM" id="SSF52540">
    <property type="entry name" value="P-loop containing nucleoside triphosphate hydrolases"/>
    <property type="match status" value="1"/>
</dbReference>
<evidence type="ECO:0000256" key="2">
    <source>
        <dbReference type="ARBA" id="ARBA00022741"/>
    </source>
</evidence>
<dbReference type="EMBL" id="JASHIF010000004">
    <property type="protein sequence ID" value="MDI9858928.1"/>
    <property type="molecule type" value="Genomic_DNA"/>
</dbReference>
<reference evidence="5 6" key="1">
    <citation type="submission" date="2023-05" db="EMBL/GenBank/DDBJ databases">
        <title>Novel species of genus Flectobacillus isolated from stream in China.</title>
        <authorList>
            <person name="Lu H."/>
        </authorList>
    </citation>
    <scope>NUCLEOTIDE SEQUENCE [LARGE SCALE GENOMIC DNA]</scope>
    <source>
        <strain evidence="5 6">KCTC 42575</strain>
    </source>
</reference>
<keyword evidence="6" id="KW-1185">Reference proteome</keyword>
<dbReference type="Proteomes" id="UP001236507">
    <property type="component" value="Unassembled WGS sequence"/>
</dbReference>
<dbReference type="Pfam" id="PF00005">
    <property type="entry name" value="ABC_tran"/>
    <property type="match status" value="1"/>
</dbReference>
<keyword evidence="1" id="KW-0813">Transport</keyword>
<dbReference type="InterPro" id="IPR051782">
    <property type="entry name" value="ABC_Transporter_VariousFunc"/>
</dbReference>
<dbReference type="InterPro" id="IPR017871">
    <property type="entry name" value="ABC_transporter-like_CS"/>
</dbReference>
<evidence type="ECO:0000313" key="5">
    <source>
        <dbReference type="EMBL" id="MDI9858928.1"/>
    </source>
</evidence>
<sequence>MEIITENLGKKFRNEWIFKSVNLRFQQGQSYTFTGSNGSGKSTFLQILSGFIPASEGKILAFKNQLPLEIEQIYKEISIAAPYLELIEEFTLEELLQFHIQFKPLIQQYSIKDFIEFIELPKARQKAIKHFSSGMKQRVKLGLTFWSDTPVLMLDEPSSNLDAKATNWYLENVQKYSQDRMLFICSNQPNEYEFCSNIFNIQDYK</sequence>
<dbReference type="GO" id="GO:0005524">
    <property type="term" value="F:ATP binding"/>
    <property type="evidence" value="ECO:0007669"/>
    <property type="project" value="UniProtKB-KW"/>
</dbReference>
<evidence type="ECO:0000256" key="1">
    <source>
        <dbReference type="ARBA" id="ARBA00022448"/>
    </source>
</evidence>
<keyword evidence="3 5" id="KW-0067">ATP-binding</keyword>
<name>A0ABT6Y732_9BACT</name>
<dbReference type="RefSeq" id="WP_283343998.1">
    <property type="nucleotide sequence ID" value="NZ_JASHIF010000004.1"/>
</dbReference>
<keyword evidence="2" id="KW-0547">Nucleotide-binding</keyword>
<dbReference type="PANTHER" id="PTHR42939:SF1">
    <property type="entry name" value="ABC TRANSPORTER ATP-BINDING PROTEIN ALBC-RELATED"/>
    <property type="match status" value="1"/>
</dbReference>
<evidence type="ECO:0000256" key="3">
    <source>
        <dbReference type="ARBA" id="ARBA00022840"/>
    </source>
</evidence>
<accession>A0ABT6Y732</accession>
<comment type="caution">
    <text evidence="5">The sequence shown here is derived from an EMBL/GenBank/DDBJ whole genome shotgun (WGS) entry which is preliminary data.</text>
</comment>
<evidence type="ECO:0000259" key="4">
    <source>
        <dbReference type="PROSITE" id="PS50893"/>
    </source>
</evidence>
<dbReference type="PROSITE" id="PS50893">
    <property type="entry name" value="ABC_TRANSPORTER_2"/>
    <property type="match status" value="1"/>
</dbReference>
<gene>
    <name evidence="5" type="ORF">QM524_06895</name>
</gene>
<organism evidence="5 6">
    <name type="scientific">Flectobacillus roseus</name>
    <dbReference type="NCBI Taxonomy" id="502259"/>
    <lineage>
        <taxon>Bacteria</taxon>
        <taxon>Pseudomonadati</taxon>
        <taxon>Bacteroidota</taxon>
        <taxon>Cytophagia</taxon>
        <taxon>Cytophagales</taxon>
        <taxon>Flectobacillaceae</taxon>
        <taxon>Flectobacillus</taxon>
    </lineage>
</organism>
<evidence type="ECO:0000313" key="6">
    <source>
        <dbReference type="Proteomes" id="UP001236507"/>
    </source>
</evidence>
<dbReference type="InterPro" id="IPR003439">
    <property type="entry name" value="ABC_transporter-like_ATP-bd"/>
</dbReference>
<dbReference type="Gene3D" id="3.40.50.300">
    <property type="entry name" value="P-loop containing nucleotide triphosphate hydrolases"/>
    <property type="match status" value="1"/>
</dbReference>
<protein>
    <submittedName>
        <fullName evidence="5">ATP-binding cassette domain-containing protein</fullName>
    </submittedName>
</protein>
<dbReference type="PROSITE" id="PS00211">
    <property type="entry name" value="ABC_TRANSPORTER_1"/>
    <property type="match status" value="1"/>
</dbReference>
<dbReference type="InterPro" id="IPR027417">
    <property type="entry name" value="P-loop_NTPase"/>
</dbReference>
<dbReference type="PANTHER" id="PTHR42939">
    <property type="entry name" value="ABC TRANSPORTER ATP-BINDING PROTEIN ALBC-RELATED"/>
    <property type="match status" value="1"/>
</dbReference>
<proteinExistence type="predicted"/>